<feature type="region of interest" description="Disordered" evidence="3">
    <location>
        <begin position="1"/>
        <end position="29"/>
    </location>
</feature>
<dbReference type="PANTHER" id="PTHR23248">
    <property type="entry name" value="PHOSPHOLIPID SCRAMBLASE-RELATED"/>
    <property type="match status" value="1"/>
</dbReference>
<gene>
    <name evidence="4" type="ORF">ODALV1_LOCUS7370</name>
</gene>
<protein>
    <recommendedName>
        <fullName evidence="2">Phospholipid scramblase</fullName>
    </recommendedName>
</protein>
<evidence type="ECO:0000256" key="1">
    <source>
        <dbReference type="ARBA" id="ARBA00005350"/>
    </source>
</evidence>
<comment type="similarity">
    <text evidence="1 2">Belongs to the phospholipid scramblase family.</text>
</comment>
<evidence type="ECO:0000256" key="2">
    <source>
        <dbReference type="RuleBase" id="RU363116"/>
    </source>
</evidence>
<sequence>MANWPDPSSRKSSKSNSVHPAEISRAYPVDGGIITQQPVKEIKPEGVPDVPEGLEALQKTQHLFIKQSVETHYQVLDSDGEKIFMADELTDTSTRAFCRGTKPFDISFFIRSGMYRKEVMKMCGEPRSCGCGGDITLRLTKHTLGIIEQATDCTIPYFYVNDWEGKEILHIVGPASRGCFNFSLDKGGEFDILLPDDRTLIGKIAKYWGGKDKEIGSKIGDIWGVKFPLDMKVGHKALLLAACFLLNFQYQDVLDEN</sequence>
<proteinExistence type="inferred from homology"/>
<comment type="function">
    <text evidence="2">May mediate accelerated ATP-independent bidirectional transbilayer migration of phospholipids upon binding calcium ions that results in a loss of phospholipid asymmetry in the plasma membrane.</text>
</comment>
<evidence type="ECO:0000313" key="4">
    <source>
        <dbReference type="EMBL" id="CAL8089433.1"/>
    </source>
</evidence>
<dbReference type="InterPro" id="IPR005552">
    <property type="entry name" value="Scramblase"/>
</dbReference>
<name>A0ABP1Q6D0_9HEXA</name>
<dbReference type="Pfam" id="PF03803">
    <property type="entry name" value="Scramblase"/>
    <property type="match status" value="1"/>
</dbReference>
<keyword evidence="2" id="KW-0106">Calcium</keyword>
<evidence type="ECO:0000313" key="5">
    <source>
        <dbReference type="Proteomes" id="UP001642540"/>
    </source>
</evidence>
<dbReference type="EMBL" id="CAXLJM020000023">
    <property type="protein sequence ID" value="CAL8089433.1"/>
    <property type="molecule type" value="Genomic_DNA"/>
</dbReference>
<organism evidence="4 5">
    <name type="scientific">Orchesella dallaii</name>
    <dbReference type="NCBI Taxonomy" id="48710"/>
    <lineage>
        <taxon>Eukaryota</taxon>
        <taxon>Metazoa</taxon>
        <taxon>Ecdysozoa</taxon>
        <taxon>Arthropoda</taxon>
        <taxon>Hexapoda</taxon>
        <taxon>Collembola</taxon>
        <taxon>Entomobryomorpha</taxon>
        <taxon>Entomobryoidea</taxon>
        <taxon>Orchesellidae</taxon>
        <taxon>Orchesellinae</taxon>
        <taxon>Orchesella</taxon>
    </lineage>
</organism>
<keyword evidence="2" id="KW-0564">Palmitate</keyword>
<reference evidence="4 5" key="1">
    <citation type="submission" date="2024-08" db="EMBL/GenBank/DDBJ databases">
        <authorList>
            <person name="Cucini C."/>
            <person name="Frati F."/>
        </authorList>
    </citation>
    <scope>NUCLEOTIDE SEQUENCE [LARGE SCALE GENOMIC DNA]</scope>
</reference>
<accession>A0ABP1Q6D0</accession>
<comment type="cofactor">
    <cofactor evidence="2">
        <name>Ca(2+)</name>
        <dbReference type="ChEBI" id="CHEBI:29108"/>
    </cofactor>
</comment>
<dbReference type="PANTHER" id="PTHR23248:SF9">
    <property type="entry name" value="PHOSPHOLIPID SCRAMBLASE"/>
    <property type="match status" value="1"/>
</dbReference>
<comment type="caution">
    <text evidence="4">The sequence shown here is derived from an EMBL/GenBank/DDBJ whole genome shotgun (WGS) entry which is preliminary data.</text>
</comment>
<evidence type="ECO:0000256" key="3">
    <source>
        <dbReference type="SAM" id="MobiDB-lite"/>
    </source>
</evidence>
<dbReference type="Proteomes" id="UP001642540">
    <property type="component" value="Unassembled WGS sequence"/>
</dbReference>
<keyword evidence="2" id="KW-0449">Lipoprotein</keyword>
<keyword evidence="5" id="KW-1185">Reference proteome</keyword>